<dbReference type="Proteomes" id="UP001201812">
    <property type="component" value="Unassembled WGS sequence"/>
</dbReference>
<accession>A0AAD4MKW0</accession>
<keyword evidence="3" id="KW-1185">Reference proteome</keyword>
<protein>
    <submittedName>
        <fullName evidence="2">Uncharacterized protein</fullName>
    </submittedName>
</protein>
<evidence type="ECO:0000313" key="3">
    <source>
        <dbReference type="Proteomes" id="UP001201812"/>
    </source>
</evidence>
<reference evidence="2" key="1">
    <citation type="submission" date="2022-01" db="EMBL/GenBank/DDBJ databases">
        <title>Genome Sequence Resource for Two Populations of Ditylenchus destructor, the Migratory Endoparasitic Phytonematode.</title>
        <authorList>
            <person name="Zhang H."/>
            <person name="Lin R."/>
            <person name="Xie B."/>
        </authorList>
    </citation>
    <scope>NUCLEOTIDE SEQUENCE</scope>
    <source>
        <strain evidence="2">BazhouSP</strain>
    </source>
</reference>
<keyword evidence="1" id="KW-0732">Signal</keyword>
<sequence length="238" mass="27019">MIIFLLLLALINISHHSFAEKPFTYDEVMSRIQAINDVVSKFASDSNSSGIDIETFYQDDAQYVQSLTTIMAKLDGIEQSLKDGIIPSLILPVHPGQIPRRADRLKAAISCYCSLVYPAKLGWKSHAVYSIQWSEVKNDTCTYIKEIFADVGLRKSDSWSFGRDELEYDQLEKVFKVGNRISSGLRELVKKYEGLPEEQRNSTQSLGFDLADAKLSLSKITDKIKEVGLFWDPEHFRL</sequence>
<dbReference type="EMBL" id="JAKKPZ010000261">
    <property type="protein sequence ID" value="KAI1697590.1"/>
    <property type="molecule type" value="Genomic_DNA"/>
</dbReference>
<feature type="signal peptide" evidence="1">
    <location>
        <begin position="1"/>
        <end position="19"/>
    </location>
</feature>
<proteinExistence type="predicted"/>
<gene>
    <name evidence="2" type="ORF">DdX_18420</name>
</gene>
<comment type="caution">
    <text evidence="2">The sequence shown here is derived from an EMBL/GenBank/DDBJ whole genome shotgun (WGS) entry which is preliminary data.</text>
</comment>
<organism evidence="2 3">
    <name type="scientific">Ditylenchus destructor</name>
    <dbReference type="NCBI Taxonomy" id="166010"/>
    <lineage>
        <taxon>Eukaryota</taxon>
        <taxon>Metazoa</taxon>
        <taxon>Ecdysozoa</taxon>
        <taxon>Nematoda</taxon>
        <taxon>Chromadorea</taxon>
        <taxon>Rhabditida</taxon>
        <taxon>Tylenchina</taxon>
        <taxon>Tylenchomorpha</taxon>
        <taxon>Sphaerularioidea</taxon>
        <taxon>Anguinidae</taxon>
        <taxon>Anguininae</taxon>
        <taxon>Ditylenchus</taxon>
    </lineage>
</organism>
<evidence type="ECO:0000256" key="1">
    <source>
        <dbReference type="SAM" id="SignalP"/>
    </source>
</evidence>
<evidence type="ECO:0000313" key="2">
    <source>
        <dbReference type="EMBL" id="KAI1697590.1"/>
    </source>
</evidence>
<feature type="chain" id="PRO_5041967780" evidence="1">
    <location>
        <begin position="20"/>
        <end position="238"/>
    </location>
</feature>
<name>A0AAD4MKW0_9BILA</name>
<dbReference type="AlphaFoldDB" id="A0AAD4MKW0"/>